<organism evidence="4 5">
    <name type="scientific">Anisakis simplex</name>
    <name type="common">Herring worm</name>
    <dbReference type="NCBI Taxonomy" id="6269"/>
    <lineage>
        <taxon>Eukaryota</taxon>
        <taxon>Metazoa</taxon>
        <taxon>Ecdysozoa</taxon>
        <taxon>Nematoda</taxon>
        <taxon>Chromadorea</taxon>
        <taxon>Rhabditida</taxon>
        <taxon>Spirurina</taxon>
        <taxon>Ascaridomorpha</taxon>
        <taxon>Ascaridoidea</taxon>
        <taxon>Anisakidae</taxon>
        <taxon>Anisakis</taxon>
        <taxon>Anisakis simplex complex</taxon>
    </lineage>
</organism>
<feature type="domain" description="Serine hydroxymethyltransferase-like" evidence="3">
    <location>
        <begin position="1"/>
        <end position="35"/>
    </location>
</feature>
<keyword evidence="2" id="KW-0663">Pyridoxal phosphate</keyword>
<evidence type="ECO:0000259" key="3">
    <source>
        <dbReference type="Pfam" id="PF00464"/>
    </source>
</evidence>
<dbReference type="Gene3D" id="3.40.640.10">
    <property type="entry name" value="Type I PLP-dependent aspartate aminotransferase-like (Major domain)"/>
    <property type="match status" value="1"/>
</dbReference>
<dbReference type="GO" id="GO:0005739">
    <property type="term" value="C:mitochondrion"/>
    <property type="evidence" value="ECO:0007669"/>
    <property type="project" value="TreeGrafter"/>
</dbReference>
<dbReference type="Pfam" id="PF00464">
    <property type="entry name" value="SHMT"/>
    <property type="match status" value="1"/>
</dbReference>
<proteinExistence type="predicted"/>
<dbReference type="InterPro" id="IPR049943">
    <property type="entry name" value="Ser_HO-MeTrfase-like"/>
</dbReference>
<dbReference type="SUPFAM" id="SSF53383">
    <property type="entry name" value="PLP-dependent transferases"/>
    <property type="match status" value="1"/>
</dbReference>
<dbReference type="PANTHER" id="PTHR11680:SF59">
    <property type="entry name" value="SERINE HYDROXYMETHYLTRANSFERASE, CYTOSOLIC"/>
    <property type="match status" value="1"/>
</dbReference>
<dbReference type="InterPro" id="IPR015421">
    <property type="entry name" value="PyrdxlP-dep_Trfase_major"/>
</dbReference>
<evidence type="ECO:0000256" key="1">
    <source>
        <dbReference type="ARBA" id="ARBA00001933"/>
    </source>
</evidence>
<dbReference type="GO" id="GO:0030170">
    <property type="term" value="F:pyridoxal phosphate binding"/>
    <property type="evidence" value="ECO:0007669"/>
    <property type="project" value="TreeGrafter"/>
</dbReference>
<comment type="cofactor">
    <cofactor evidence="1">
        <name>pyridoxal 5'-phosphate</name>
        <dbReference type="ChEBI" id="CHEBI:597326"/>
    </cofactor>
</comment>
<keyword evidence="5" id="KW-1185">Reference proteome</keyword>
<dbReference type="OrthoDB" id="10265628at2759"/>
<evidence type="ECO:0000256" key="2">
    <source>
        <dbReference type="ARBA" id="ARBA00022898"/>
    </source>
</evidence>
<name>A0A3P6QI21_ANISI</name>
<dbReference type="PANTHER" id="PTHR11680">
    <property type="entry name" value="SERINE HYDROXYMETHYLTRANSFERASE"/>
    <property type="match status" value="1"/>
</dbReference>
<accession>A0A3P6QI21</accession>
<evidence type="ECO:0000313" key="4">
    <source>
        <dbReference type="EMBL" id="VDK31621.1"/>
    </source>
</evidence>
<dbReference type="Proteomes" id="UP000267096">
    <property type="component" value="Unassembled WGS sequence"/>
</dbReference>
<evidence type="ECO:0000313" key="5">
    <source>
        <dbReference type="Proteomes" id="UP000267096"/>
    </source>
</evidence>
<dbReference type="GO" id="GO:0004372">
    <property type="term" value="F:glycine hydroxymethyltransferase activity"/>
    <property type="evidence" value="ECO:0007669"/>
    <property type="project" value="TreeGrafter"/>
</dbReference>
<dbReference type="InterPro" id="IPR015424">
    <property type="entry name" value="PyrdxlP-dep_Trfase"/>
</dbReference>
<dbReference type="AlphaFoldDB" id="A0A3P6QI21"/>
<reference evidence="4 5" key="1">
    <citation type="submission" date="2018-11" db="EMBL/GenBank/DDBJ databases">
        <authorList>
            <consortium name="Pathogen Informatics"/>
        </authorList>
    </citation>
    <scope>NUCLEOTIDE SEQUENCE [LARGE SCALE GENOMIC DNA]</scope>
</reference>
<protein>
    <recommendedName>
        <fullName evidence="3">Serine hydroxymethyltransferase-like domain-containing protein</fullName>
    </recommendedName>
</protein>
<dbReference type="GO" id="GO:0046653">
    <property type="term" value="P:tetrahydrofolate metabolic process"/>
    <property type="evidence" value="ECO:0007669"/>
    <property type="project" value="TreeGrafter"/>
</dbReference>
<dbReference type="InterPro" id="IPR039429">
    <property type="entry name" value="SHMT-like_dom"/>
</dbReference>
<gene>
    <name evidence="4" type="ORF">ASIM_LOCUS8400</name>
</gene>
<dbReference type="GO" id="GO:0019264">
    <property type="term" value="P:glycine biosynthetic process from serine"/>
    <property type="evidence" value="ECO:0007669"/>
    <property type="project" value="TreeGrafter"/>
</dbReference>
<sequence length="52" mass="5829">MELIASENFTTKAVYDALGSAMSNKYSEGYPGARYRLSIVHFSCFNVFLNTL</sequence>
<dbReference type="EMBL" id="UYRR01022649">
    <property type="protein sequence ID" value="VDK31621.1"/>
    <property type="molecule type" value="Genomic_DNA"/>
</dbReference>
<dbReference type="GO" id="GO:0005634">
    <property type="term" value="C:nucleus"/>
    <property type="evidence" value="ECO:0007669"/>
    <property type="project" value="TreeGrafter"/>
</dbReference>